<evidence type="ECO:0000313" key="18">
    <source>
        <dbReference type="EMBL" id="MEE3928485.1"/>
    </source>
</evidence>
<dbReference type="HAMAP" id="MF_00283">
    <property type="entry name" value="Phe_tRNA_synth_beta1"/>
    <property type="match status" value="1"/>
</dbReference>
<dbReference type="Pfam" id="PF03483">
    <property type="entry name" value="B3_4"/>
    <property type="match status" value="1"/>
</dbReference>
<keyword evidence="9 14" id="KW-0460">Magnesium</keyword>
<dbReference type="Pfam" id="PF03484">
    <property type="entry name" value="B5"/>
    <property type="match status" value="1"/>
</dbReference>
<feature type="domain" description="B5" evidence="17">
    <location>
        <begin position="392"/>
        <end position="465"/>
    </location>
</feature>
<comment type="caution">
    <text evidence="18">The sequence shown here is derived from an EMBL/GenBank/DDBJ whole genome shotgun (WGS) entry which is preliminary data.</text>
</comment>
<dbReference type="NCBIfam" id="NF001882">
    <property type="entry name" value="PRK00629.5-4"/>
    <property type="match status" value="1"/>
</dbReference>
<evidence type="ECO:0000256" key="6">
    <source>
        <dbReference type="ARBA" id="ARBA00022723"/>
    </source>
</evidence>
<dbReference type="InterPro" id="IPR005146">
    <property type="entry name" value="B3/B4_tRNA-bd"/>
</dbReference>
<organism evidence="18 19">
    <name type="scientific">Mycoplasmopsis ciconiae</name>
    <dbReference type="NCBI Taxonomy" id="561067"/>
    <lineage>
        <taxon>Bacteria</taxon>
        <taxon>Bacillati</taxon>
        <taxon>Mycoplasmatota</taxon>
        <taxon>Mycoplasmoidales</taxon>
        <taxon>Metamycoplasmataceae</taxon>
        <taxon>Mycoplasmopsis</taxon>
    </lineage>
</organism>
<name>A0ABU7MLS5_9BACT</name>
<keyword evidence="8 14" id="KW-0067">ATP-binding</keyword>
<gene>
    <name evidence="14" type="primary">pheT</name>
    <name evidence="18" type="ORF">V2E24_02760</name>
</gene>
<dbReference type="InterPro" id="IPR009061">
    <property type="entry name" value="DNA-bd_dom_put_sf"/>
</dbReference>
<dbReference type="InterPro" id="IPR005147">
    <property type="entry name" value="tRNA_synthase_B5-dom"/>
</dbReference>
<dbReference type="Gene3D" id="3.30.930.10">
    <property type="entry name" value="Bira Bifunctional Protein, Domain 2"/>
    <property type="match status" value="1"/>
</dbReference>
<evidence type="ECO:0000256" key="5">
    <source>
        <dbReference type="ARBA" id="ARBA00022598"/>
    </source>
</evidence>
<keyword evidence="5 14" id="KW-0436">Ligase</keyword>
<dbReference type="PROSITE" id="PS50886">
    <property type="entry name" value="TRBD"/>
    <property type="match status" value="1"/>
</dbReference>
<evidence type="ECO:0000313" key="19">
    <source>
        <dbReference type="Proteomes" id="UP001344817"/>
    </source>
</evidence>
<dbReference type="Gene3D" id="2.40.50.140">
    <property type="entry name" value="Nucleic acid-binding proteins"/>
    <property type="match status" value="1"/>
</dbReference>
<keyword evidence="19" id="KW-1185">Reference proteome</keyword>
<keyword evidence="14" id="KW-0963">Cytoplasm</keyword>
<feature type="binding site" evidence="14">
    <location>
        <position position="452"/>
    </location>
    <ligand>
        <name>Mg(2+)</name>
        <dbReference type="ChEBI" id="CHEBI:18420"/>
        <note>shared with alpha subunit</note>
    </ligand>
</feature>
<evidence type="ECO:0000259" key="17">
    <source>
        <dbReference type="PROSITE" id="PS51483"/>
    </source>
</evidence>
<dbReference type="Gene3D" id="3.30.56.10">
    <property type="match status" value="2"/>
</dbReference>
<evidence type="ECO:0000256" key="13">
    <source>
        <dbReference type="ARBA" id="ARBA00049255"/>
    </source>
</evidence>
<keyword evidence="10 15" id="KW-0694">RNA-binding</keyword>
<dbReference type="Gene3D" id="3.50.40.10">
    <property type="entry name" value="Phenylalanyl-trna Synthetase, Chain B, domain 3"/>
    <property type="match status" value="1"/>
</dbReference>
<evidence type="ECO:0000256" key="1">
    <source>
        <dbReference type="ARBA" id="ARBA00004496"/>
    </source>
</evidence>
<dbReference type="SUPFAM" id="SSF55681">
    <property type="entry name" value="Class II aaRS and biotin synthetases"/>
    <property type="match status" value="1"/>
</dbReference>
<keyword evidence="6 14" id="KW-0479">Metal-binding</keyword>
<dbReference type="EMBL" id="JAZDWZ010000008">
    <property type="protein sequence ID" value="MEE3928485.1"/>
    <property type="molecule type" value="Genomic_DNA"/>
</dbReference>
<evidence type="ECO:0000256" key="3">
    <source>
        <dbReference type="ARBA" id="ARBA00011209"/>
    </source>
</evidence>
<reference evidence="18" key="1">
    <citation type="submission" date="2024-01" db="EMBL/GenBank/DDBJ databases">
        <title>Genome sequence of Mycoplasma ciconiae type strain DSM 25251.</title>
        <authorList>
            <person name="Spergser J."/>
        </authorList>
    </citation>
    <scope>NUCLEOTIDE SEQUENCE [LARGE SCALE GENOMIC DNA]</scope>
    <source>
        <strain evidence="18">DSM 25251</strain>
    </source>
</reference>
<evidence type="ECO:0000256" key="4">
    <source>
        <dbReference type="ARBA" id="ARBA00022555"/>
    </source>
</evidence>
<feature type="domain" description="TRNA-binding" evidence="16">
    <location>
        <begin position="38"/>
        <end position="151"/>
    </location>
</feature>
<evidence type="ECO:0000256" key="9">
    <source>
        <dbReference type="ARBA" id="ARBA00022842"/>
    </source>
</evidence>
<dbReference type="SUPFAM" id="SSF46955">
    <property type="entry name" value="Putative DNA-binding domain"/>
    <property type="match status" value="1"/>
</dbReference>
<evidence type="ECO:0000256" key="12">
    <source>
        <dbReference type="ARBA" id="ARBA00023146"/>
    </source>
</evidence>
<dbReference type="InterPro" id="IPR045864">
    <property type="entry name" value="aa-tRNA-synth_II/BPL/LPL"/>
</dbReference>
<comment type="subunit">
    <text evidence="3 14">Tetramer of two alpha and two beta subunits.</text>
</comment>
<evidence type="ECO:0000256" key="11">
    <source>
        <dbReference type="ARBA" id="ARBA00022917"/>
    </source>
</evidence>
<dbReference type="Pfam" id="PF17759">
    <property type="entry name" value="tRNA_synthFbeta"/>
    <property type="match status" value="1"/>
</dbReference>
<proteinExistence type="inferred from homology"/>
<feature type="binding site" evidence="14">
    <location>
        <position position="443"/>
    </location>
    <ligand>
        <name>Mg(2+)</name>
        <dbReference type="ChEBI" id="CHEBI:18420"/>
        <note>shared with alpha subunit</note>
    </ligand>
</feature>
<dbReference type="SMART" id="SM00874">
    <property type="entry name" value="B5"/>
    <property type="match status" value="1"/>
</dbReference>
<dbReference type="SUPFAM" id="SSF50249">
    <property type="entry name" value="Nucleic acid-binding proteins"/>
    <property type="match status" value="1"/>
</dbReference>
<keyword evidence="11 14" id="KW-0648">Protein biosynthesis</keyword>
<evidence type="ECO:0000256" key="2">
    <source>
        <dbReference type="ARBA" id="ARBA00008653"/>
    </source>
</evidence>
<evidence type="ECO:0000256" key="7">
    <source>
        <dbReference type="ARBA" id="ARBA00022741"/>
    </source>
</evidence>
<dbReference type="EC" id="6.1.1.20" evidence="14"/>
<keyword evidence="7 14" id="KW-0547">Nucleotide-binding</keyword>
<dbReference type="PANTHER" id="PTHR10947">
    <property type="entry name" value="PHENYLALANYL-TRNA SYNTHETASE BETA CHAIN AND LEUCINE-RICH REPEAT-CONTAINING PROTEIN 47"/>
    <property type="match status" value="1"/>
</dbReference>
<dbReference type="RefSeq" id="WP_330500898.1">
    <property type="nucleotide sequence ID" value="NZ_JAZDWZ010000008.1"/>
</dbReference>
<comment type="similarity">
    <text evidence="2 14">Belongs to the phenylalanyl-tRNA synthetase beta subunit family. Type 1 subfamily.</text>
</comment>
<dbReference type="InterPro" id="IPR004532">
    <property type="entry name" value="Phe-tRNA-ligase_IIc_bsu_bact"/>
</dbReference>
<dbReference type="Proteomes" id="UP001344817">
    <property type="component" value="Unassembled WGS sequence"/>
</dbReference>
<sequence length="721" mass="82906">MLLSLKWLNKLIPSIKLDESVVKVINTLGFEVESFTKFSDVEGVLFGEIIELYKNPNSDNLTVAKVLSKNGEHIIQTTDTVLQVGDIVPFFPVGAKKGDLTFSAKKLKGIESQGMFAALEELGYNHKYVNNQGNHILRMPKDLVSIDTDAMDFLGLDDYILDISITANRNDANSYIIFAKELAAYYQCDVNLDLNLRKPDFQSQIVVDKNKASELSFLEVKLDKQPHEDFQTRLFLAKHEIDATLGYFVNLTNLTLLMTGATAHVYDANKISKNITCDYYSGQLEILGNKVVEVKDVLVIKDALKPISIASVMGLENSKVTDKTTHFIFEVGNFNNKDVRHAAKEIKINSNSSNQASRVITAEALILGMEFIYKNVQDFCQVSNFVNLPTQLVTKSIDFNADKLKIYSGLEELSVFDEAINKLKSLGFVFEDNKIIVPNYRYDVEFFEDIIEELFRFYKYDNFVAIQPNIKPLKTVKRDLTKEFFANNNFSEIRTFSLVSSQINKFNPFNFDNNVKLETFVSKEREEIRNSLITSFKEVVEYNQKRKISNINIFEEGMVNHNHFHIALASSTLNFVDLKRIILNYYKNDNLKFLPFSDNEFIHPNVSAKIYLNDMFIGWLGKLNPKYDTTQIYYAEFIKKDINPKINFKNINPEPLKTLDLTFSLKTKQNSNYIIEEINSIANVYQIQQIDEFVKDDIKNLTFRVYGYSEEIEKINNHFNK</sequence>
<dbReference type="InterPro" id="IPR020825">
    <property type="entry name" value="Phe-tRNA_synthase-like_B3/B4"/>
</dbReference>
<dbReference type="SUPFAM" id="SSF56037">
    <property type="entry name" value="PheT/TilS domain"/>
    <property type="match status" value="1"/>
</dbReference>
<evidence type="ECO:0000256" key="8">
    <source>
        <dbReference type="ARBA" id="ARBA00022840"/>
    </source>
</evidence>
<feature type="binding site" evidence="14">
    <location>
        <position position="453"/>
    </location>
    <ligand>
        <name>Mg(2+)</name>
        <dbReference type="ChEBI" id="CHEBI:18420"/>
        <note>shared with alpha subunit</note>
    </ligand>
</feature>
<dbReference type="GO" id="GO:0004826">
    <property type="term" value="F:phenylalanine-tRNA ligase activity"/>
    <property type="evidence" value="ECO:0007669"/>
    <property type="project" value="UniProtKB-EC"/>
</dbReference>
<evidence type="ECO:0000256" key="14">
    <source>
        <dbReference type="HAMAP-Rule" id="MF_00283"/>
    </source>
</evidence>
<comment type="subcellular location">
    <subcellularLocation>
        <location evidence="1 14">Cytoplasm</location>
    </subcellularLocation>
</comment>
<dbReference type="InterPro" id="IPR012340">
    <property type="entry name" value="NA-bd_OB-fold"/>
</dbReference>
<keyword evidence="12 14" id="KW-0030">Aminoacyl-tRNA synthetase</keyword>
<accession>A0ABU7MLS5</accession>
<comment type="cofactor">
    <cofactor evidence="14">
        <name>Mg(2+)</name>
        <dbReference type="ChEBI" id="CHEBI:18420"/>
    </cofactor>
    <text evidence="14">Binds 2 magnesium ions per tetramer.</text>
</comment>
<evidence type="ECO:0000259" key="16">
    <source>
        <dbReference type="PROSITE" id="PS50886"/>
    </source>
</evidence>
<protein>
    <recommendedName>
        <fullName evidence="14">Phenylalanine--tRNA ligase beta subunit</fullName>
        <ecNumber evidence="14">6.1.1.20</ecNumber>
    </recommendedName>
    <alternativeName>
        <fullName evidence="14">Phenylalanyl-tRNA synthetase beta subunit</fullName>
        <shortName evidence="14">PheRS</shortName>
    </alternativeName>
</protein>
<dbReference type="InterPro" id="IPR002547">
    <property type="entry name" value="tRNA-bd_dom"/>
</dbReference>
<evidence type="ECO:0000256" key="10">
    <source>
        <dbReference type="ARBA" id="ARBA00022884"/>
    </source>
</evidence>
<feature type="binding site" evidence="14">
    <location>
        <position position="449"/>
    </location>
    <ligand>
        <name>Mg(2+)</name>
        <dbReference type="ChEBI" id="CHEBI:18420"/>
        <note>shared with alpha subunit</note>
    </ligand>
</feature>
<dbReference type="InterPro" id="IPR041616">
    <property type="entry name" value="PheRS_beta_core"/>
</dbReference>
<evidence type="ECO:0000256" key="15">
    <source>
        <dbReference type="PROSITE-ProRule" id="PRU00209"/>
    </source>
</evidence>
<dbReference type="PROSITE" id="PS51483">
    <property type="entry name" value="B5"/>
    <property type="match status" value="1"/>
</dbReference>
<comment type="catalytic activity">
    <reaction evidence="13 14">
        <text>tRNA(Phe) + L-phenylalanine + ATP = L-phenylalanyl-tRNA(Phe) + AMP + diphosphate + H(+)</text>
        <dbReference type="Rhea" id="RHEA:19413"/>
        <dbReference type="Rhea" id="RHEA-COMP:9668"/>
        <dbReference type="Rhea" id="RHEA-COMP:9699"/>
        <dbReference type="ChEBI" id="CHEBI:15378"/>
        <dbReference type="ChEBI" id="CHEBI:30616"/>
        <dbReference type="ChEBI" id="CHEBI:33019"/>
        <dbReference type="ChEBI" id="CHEBI:58095"/>
        <dbReference type="ChEBI" id="CHEBI:78442"/>
        <dbReference type="ChEBI" id="CHEBI:78531"/>
        <dbReference type="ChEBI" id="CHEBI:456215"/>
        <dbReference type="EC" id="6.1.1.20"/>
    </reaction>
</comment>
<keyword evidence="4 15" id="KW-0820">tRNA-binding</keyword>
<dbReference type="SMART" id="SM00873">
    <property type="entry name" value="B3_4"/>
    <property type="match status" value="1"/>
</dbReference>
<dbReference type="InterPro" id="IPR045060">
    <property type="entry name" value="Phe-tRNA-ligase_IIc_bsu"/>
</dbReference>
<dbReference type="PANTHER" id="PTHR10947:SF0">
    <property type="entry name" value="PHENYLALANINE--TRNA LIGASE BETA SUBUNIT"/>
    <property type="match status" value="1"/>
</dbReference>